<name>A0A1M6EGA6_9FLAO</name>
<dbReference type="PANTHER" id="PTHR11851">
    <property type="entry name" value="METALLOPROTEASE"/>
    <property type="match status" value="1"/>
</dbReference>
<evidence type="ECO:0000256" key="3">
    <source>
        <dbReference type="RuleBase" id="RU004447"/>
    </source>
</evidence>
<keyword evidence="6" id="KW-0645">Protease</keyword>
<dbReference type="SUPFAM" id="SSF63411">
    <property type="entry name" value="LuxS/MPP-like metallohydrolase"/>
    <property type="match status" value="4"/>
</dbReference>
<feature type="domain" description="Peptidase M16 C-terminal" evidence="5">
    <location>
        <begin position="202"/>
        <end position="378"/>
    </location>
</feature>
<dbReference type="GO" id="GO:0046872">
    <property type="term" value="F:metal ion binding"/>
    <property type="evidence" value="ECO:0007669"/>
    <property type="project" value="InterPro"/>
</dbReference>
<feature type="domain" description="Peptidase M16 C-terminal" evidence="5">
    <location>
        <begin position="660"/>
        <end position="837"/>
    </location>
</feature>
<dbReference type="Proteomes" id="UP000184488">
    <property type="component" value="Unassembled WGS sequence"/>
</dbReference>
<dbReference type="InterPro" id="IPR001431">
    <property type="entry name" value="Pept_M16_Zn_BS"/>
</dbReference>
<protein>
    <submittedName>
        <fullName evidence="6">Zinc protease</fullName>
    </submittedName>
</protein>
<dbReference type="GO" id="GO:0004222">
    <property type="term" value="F:metalloendopeptidase activity"/>
    <property type="evidence" value="ECO:0007669"/>
    <property type="project" value="InterPro"/>
</dbReference>
<evidence type="ECO:0000256" key="1">
    <source>
        <dbReference type="ARBA" id="ARBA00001947"/>
    </source>
</evidence>
<comment type="similarity">
    <text evidence="2 3">Belongs to the peptidase M16 family.</text>
</comment>
<organism evidence="6 7">
    <name type="scientific">Flavobacterium terrae</name>
    <dbReference type="NCBI Taxonomy" id="415425"/>
    <lineage>
        <taxon>Bacteria</taxon>
        <taxon>Pseudomonadati</taxon>
        <taxon>Bacteroidota</taxon>
        <taxon>Flavobacteriia</taxon>
        <taxon>Flavobacteriales</taxon>
        <taxon>Flavobacteriaceae</taxon>
        <taxon>Flavobacterium</taxon>
    </lineage>
</organism>
<accession>A0A1M6EGA6</accession>
<dbReference type="PANTHER" id="PTHR11851:SF49">
    <property type="entry name" value="MITOCHONDRIAL-PROCESSING PEPTIDASE SUBUNIT ALPHA"/>
    <property type="match status" value="1"/>
</dbReference>
<reference evidence="7" key="1">
    <citation type="submission" date="2016-11" db="EMBL/GenBank/DDBJ databases">
        <authorList>
            <person name="Varghese N."/>
            <person name="Submissions S."/>
        </authorList>
    </citation>
    <scope>NUCLEOTIDE SEQUENCE [LARGE SCALE GENOMIC DNA]</scope>
    <source>
        <strain evidence="7">DSM 18829</strain>
    </source>
</reference>
<dbReference type="RefSeq" id="WP_073310550.1">
    <property type="nucleotide sequence ID" value="NZ_FQZI01000003.1"/>
</dbReference>
<comment type="cofactor">
    <cofactor evidence="1">
        <name>Zn(2+)</name>
        <dbReference type="ChEBI" id="CHEBI:29105"/>
    </cofactor>
</comment>
<proteinExistence type="inferred from homology"/>
<evidence type="ECO:0000313" key="6">
    <source>
        <dbReference type="EMBL" id="SHI84481.1"/>
    </source>
</evidence>
<dbReference type="InterPro" id="IPR011765">
    <property type="entry name" value="Pept_M16_N"/>
</dbReference>
<evidence type="ECO:0000259" key="4">
    <source>
        <dbReference type="Pfam" id="PF00675"/>
    </source>
</evidence>
<keyword evidence="7" id="KW-1185">Reference proteome</keyword>
<dbReference type="Pfam" id="PF05193">
    <property type="entry name" value="Peptidase_M16_C"/>
    <property type="match status" value="2"/>
</dbReference>
<dbReference type="GO" id="GO:0006508">
    <property type="term" value="P:proteolysis"/>
    <property type="evidence" value="ECO:0007669"/>
    <property type="project" value="UniProtKB-KW"/>
</dbReference>
<dbReference type="STRING" id="415425.SAMN05444363_1759"/>
<dbReference type="InterPro" id="IPR007863">
    <property type="entry name" value="Peptidase_M16_C"/>
</dbReference>
<dbReference type="InterPro" id="IPR050361">
    <property type="entry name" value="MPP/UQCRC_Complex"/>
</dbReference>
<feature type="domain" description="Peptidase M16 N-terminal" evidence="4">
    <location>
        <begin position="537"/>
        <end position="638"/>
    </location>
</feature>
<sequence>MKKFFLLSFVAIGMHVSAQKKSTFAVEKPQFIGSTEGIKEYSLKNGLKILLLPDASQSNMIVNIVYNVGSRHEGYGEKGMAHLLEHMLFKSTKKLGDIKKELSSKGGRANGTTWLDRTNYYEIFPSSDENLKWSLQMEADRMINATILQEDLDKEFSVVRNEFEIGENSPDGVLTERLVSTAFLWHNYGNSTIGSKEDIERVKANTLRVFYEKYYQPDNATLIVGGNFNTDKALEYIATYFSTIKRPTRALAKTYTVEPAQDGERYVELKRNGDVQSLQAVYHTVPYAHNDYAAIDALVEILTADPSGYLYKALVESQKASSLYAYQPQVRDASYLLFNVSVPKDKSMAEAKTTFLSELDNIKNKTFTQADVERAKAKILKALENVQNNTVDFTIYLTEIIGAGDYRLGFLYRDAIEKLTLADIERVAKKYFATNNRTYGVFIPSKEEERVKPVEISDNSIAELTKTYKGKTVTEDNATFEASISNVKNNLIEYKLSTGLKYAILKKPIKGKKVVASFKFMVSNAKDLAGKASVGQVVARMLKSGTKTRTNEQIQDELDKMKSDVSFFFTGQMLIARINTYEESIKPTFELIQDLITNSVFPEAELTKIITEEKTQIEAYRNDPQNVAFEEIERRANKYPKDHIFYLPSADERIAGLNAVKRDQLVEFYNTILGANNGHGTIVGNLNNTEVSDLVSKTFGNWISKSEYAKVNPIHFELAKGNDKIVIKDKENAAVVGRINFKMDNKNPDYPAMVMANEMFGGGFLTSRIPMRLREKEGISYGAGSYINIPTDNEVAQMGFYAFFNPTKLAKVEEAMNDEIQKAVSTNGFTPAELQSAIVTWKNSRKTSLGTENYLMNLINNKLNFGTPLEDFDALESKVDQLKVEQINEIIKKYITLDKAMFIYSGDFKN</sequence>
<dbReference type="Gene3D" id="3.30.830.10">
    <property type="entry name" value="Metalloenzyme, LuxS/M16 peptidase-like"/>
    <property type="match status" value="4"/>
</dbReference>
<dbReference type="EMBL" id="FQZI01000003">
    <property type="protein sequence ID" value="SHI84481.1"/>
    <property type="molecule type" value="Genomic_DNA"/>
</dbReference>
<evidence type="ECO:0000256" key="2">
    <source>
        <dbReference type="ARBA" id="ARBA00007261"/>
    </source>
</evidence>
<evidence type="ECO:0000313" key="7">
    <source>
        <dbReference type="Proteomes" id="UP000184488"/>
    </source>
</evidence>
<feature type="domain" description="Peptidase M16 N-terminal" evidence="4">
    <location>
        <begin position="54"/>
        <end position="194"/>
    </location>
</feature>
<gene>
    <name evidence="6" type="ORF">SAMN05444363_1759</name>
</gene>
<dbReference type="AlphaFoldDB" id="A0A1M6EGA6"/>
<dbReference type="PROSITE" id="PS00143">
    <property type="entry name" value="INSULINASE"/>
    <property type="match status" value="1"/>
</dbReference>
<dbReference type="InterPro" id="IPR011249">
    <property type="entry name" value="Metalloenz_LuxS/M16"/>
</dbReference>
<dbReference type="Pfam" id="PF00675">
    <property type="entry name" value="Peptidase_M16"/>
    <property type="match status" value="2"/>
</dbReference>
<keyword evidence="6" id="KW-0378">Hydrolase</keyword>
<dbReference type="OrthoDB" id="9811314at2"/>
<evidence type="ECO:0000259" key="5">
    <source>
        <dbReference type="Pfam" id="PF05193"/>
    </source>
</evidence>